<organism evidence="14 15">
    <name type="scientific">Leucobacter viscericola</name>
    <dbReference type="NCBI Taxonomy" id="2714935"/>
    <lineage>
        <taxon>Bacteria</taxon>
        <taxon>Bacillati</taxon>
        <taxon>Actinomycetota</taxon>
        <taxon>Actinomycetes</taxon>
        <taxon>Micrococcales</taxon>
        <taxon>Microbacteriaceae</taxon>
        <taxon>Leucobacter</taxon>
    </lineage>
</organism>
<evidence type="ECO:0000256" key="3">
    <source>
        <dbReference type="ARBA" id="ARBA00022679"/>
    </source>
</evidence>
<comment type="catalytic activity">
    <reaction evidence="8">
        <text>L-threonyl-[protein] + ATP = O-phospho-L-threonyl-[protein] + ADP + H(+)</text>
        <dbReference type="Rhea" id="RHEA:46608"/>
        <dbReference type="Rhea" id="RHEA-COMP:11060"/>
        <dbReference type="Rhea" id="RHEA-COMP:11605"/>
        <dbReference type="ChEBI" id="CHEBI:15378"/>
        <dbReference type="ChEBI" id="CHEBI:30013"/>
        <dbReference type="ChEBI" id="CHEBI:30616"/>
        <dbReference type="ChEBI" id="CHEBI:61977"/>
        <dbReference type="ChEBI" id="CHEBI:456216"/>
        <dbReference type="EC" id="2.7.11.1"/>
    </reaction>
</comment>
<keyword evidence="11" id="KW-0472">Membrane</keyword>
<feature type="domain" description="PASTA" evidence="13">
    <location>
        <begin position="440"/>
        <end position="507"/>
    </location>
</feature>
<evidence type="ECO:0000259" key="12">
    <source>
        <dbReference type="PROSITE" id="PS50011"/>
    </source>
</evidence>
<evidence type="ECO:0000256" key="6">
    <source>
        <dbReference type="ARBA" id="ARBA00022777"/>
    </source>
</evidence>
<evidence type="ECO:0000313" key="15">
    <source>
        <dbReference type="Proteomes" id="UP000502677"/>
    </source>
</evidence>
<feature type="transmembrane region" description="Helical" evidence="11">
    <location>
        <begin position="343"/>
        <end position="367"/>
    </location>
</feature>
<evidence type="ECO:0000256" key="1">
    <source>
        <dbReference type="ARBA" id="ARBA00012513"/>
    </source>
</evidence>
<comment type="catalytic activity">
    <reaction evidence="9">
        <text>L-seryl-[protein] + ATP = O-phospho-L-seryl-[protein] + ADP + H(+)</text>
        <dbReference type="Rhea" id="RHEA:17989"/>
        <dbReference type="Rhea" id="RHEA-COMP:9863"/>
        <dbReference type="Rhea" id="RHEA-COMP:11604"/>
        <dbReference type="ChEBI" id="CHEBI:15378"/>
        <dbReference type="ChEBI" id="CHEBI:29999"/>
        <dbReference type="ChEBI" id="CHEBI:30616"/>
        <dbReference type="ChEBI" id="CHEBI:83421"/>
        <dbReference type="ChEBI" id="CHEBI:456216"/>
        <dbReference type="EC" id="2.7.11.1"/>
    </reaction>
</comment>
<dbReference type="CDD" id="cd06577">
    <property type="entry name" value="PASTA_pknB"/>
    <property type="match status" value="2"/>
</dbReference>
<evidence type="ECO:0000259" key="13">
    <source>
        <dbReference type="PROSITE" id="PS51178"/>
    </source>
</evidence>
<dbReference type="CDD" id="cd14014">
    <property type="entry name" value="STKc_PknB_like"/>
    <property type="match status" value="1"/>
</dbReference>
<dbReference type="InterPro" id="IPR008271">
    <property type="entry name" value="Ser/Thr_kinase_AS"/>
</dbReference>
<dbReference type="Proteomes" id="UP000502677">
    <property type="component" value="Chromosome"/>
</dbReference>
<reference evidence="14 15" key="1">
    <citation type="submission" date="2020-03" db="EMBL/GenBank/DDBJ databases">
        <title>Leucobacter sp. nov., isolated from beetles.</title>
        <authorList>
            <person name="Hyun D.-W."/>
            <person name="Bae J.-W."/>
        </authorList>
    </citation>
    <scope>NUCLEOTIDE SEQUENCE [LARGE SCALE GENOMIC DNA]</scope>
    <source>
        <strain evidence="14 15">HDW9C</strain>
    </source>
</reference>
<keyword evidence="15" id="KW-1185">Reference proteome</keyword>
<dbReference type="FunFam" id="3.30.200.20:FF:000035">
    <property type="entry name" value="Serine/threonine protein kinase Stk1"/>
    <property type="match status" value="1"/>
</dbReference>
<dbReference type="EMBL" id="CP049863">
    <property type="protein sequence ID" value="QIK63356.1"/>
    <property type="molecule type" value="Genomic_DNA"/>
</dbReference>
<dbReference type="EC" id="2.7.11.1" evidence="1"/>
<dbReference type="SUPFAM" id="SSF56112">
    <property type="entry name" value="Protein kinase-like (PK-like)"/>
    <property type="match status" value="1"/>
</dbReference>
<keyword evidence="4" id="KW-0677">Repeat</keyword>
<dbReference type="SMART" id="SM00740">
    <property type="entry name" value="PASTA"/>
    <property type="match status" value="3"/>
</dbReference>
<feature type="domain" description="Protein kinase" evidence="12">
    <location>
        <begin position="24"/>
        <end position="300"/>
    </location>
</feature>
<evidence type="ECO:0000256" key="8">
    <source>
        <dbReference type="ARBA" id="ARBA00047899"/>
    </source>
</evidence>
<keyword evidence="7 10" id="KW-0067">ATP-binding</keyword>
<keyword evidence="11" id="KW-0812">Transmembrane</keyword>
<dbReference type="RefSeq" id="WP_166291375.1">
    <property type="nucleotide sequence ID" value="NZ_CP049863.1"/>
</dbReference>
<evidence type="ECO:0000256" key="11">
    <source>
        <dbReference type="SAM" id="Phobius"/>
    </source>
</evidence>
<accession>A0A6G7XFW1</accession>
<proteinExistence type="predicted"/>
<dbReference type="GO" id="GO:0045717">
    <property type="term" value="P:negative regulation of fatty acid biosynthetic process"/>
    <property type="evidence" value="ECO:0007669"/>
    <property type="project" value="UniProtKB-ARBA"/>
</dbReference>
<dbReference type="Pfam" id="PF03793">
    <property type="entry name" value="PASTA"/>
    <property type="match status" value="2"/>
</dbReference>
<dbReference type="NCBIfam" id="NF033483">
    <property type="entry name" value="PknB_PASTA_kin"/>
    <property type="match status" value="1"/>
</dbReference>
<protein>
    <recommendedName>
        <fullName evidence="1">non-specific serine/threonine protein kinase</fullName>
        <ecNumber evidence="1">2.7.11.1</ecNumber>
    </recommendedName>
</protein>
<feature type="binding site" evidence="10">
    <location>
        <position position="53"/>
    </location>
    <ligand>
        <name>ATP</name>
        <dbReference type="ChEBI" id="CHEBI:30616"/>
    </ligand>
</feature>
<dbReference type="KEGG" id="lvi:G7068_09205"/>
<keyword evidence="2" id="KW-0723">Serine/threonine-protein kinase</keyword>
<dbReference type="Gene3D" id="3.30.10.20">
    <property type="match status" value="2"/>
</dbReference>
<dbReference type="PROSITE" id="PS50011">
    <property type="entry name" value="PROTEIN_KINASE_DOM"/>
    <property type="match status" value="1"/>
</dbReference>
<dbReference type="InterPro" id="IPR005543">
    <property type="entry name" value="PASTA_dom"/>
</dbReference>
<dbReference type="InterPro" id="IPR011009">
    <property type="entry name" value="Kinase-like_dom_sf"/>
</dbReference>
<evidence type="ECO:0000256" key="10">
    <source>
        <dbReference type="PROSITE-ProRule" id="PRU10141"/>
    </source>
</evidence>
<dbReference type="SMART" id="SM00220">
    <property type="entry name" value="S_TKc"/>
    <property type="match status" value="1"/>
</dbReference>
<dbReference type="PROSITE" id="PS51178">
    <property type="entry name" value="PASTA"/>
    <property type="match status" value="2"/>
</dbReference>
<dbReference type="Gene3D" id="1.10.510.10">
    <property type="entry name" value="Transferase(Phosphotransferase) domain 1"/>
    <property type="match status" value="1"/>
</dbReference>
<dbReference type="InterPro" id="IPR000719">
    <property type="entry name" value="Prot_kinase_dom"/>
</dbReference>
<name>A0A6G7XFW1_9MICO</name>
<sequence>MSTEEVIMPETADGGEQRVLAGRYAIGEFIGQGGMATVYRGTDTKLGRSVAIKVMKADLAGDEQFRSRFRQEAQSASRMAHPTVVRVFDAGDDLIQTASGPKRLPFIVMEYVEGHNLREILADGNLSQTEACRVVDAVLTALEYSHRAGIVHRDIKPANIMVTKSGQVKVMDFGIARAVSETSSTLQQTTAILGTAAYFSPEQAKGESIDARTDLYSTAVLLYELLTGDVPFRGDSAVAVAYQHVSERPTAPSERNPEVPAELDRVVLYGLAKDRAKRFQSASEFRDALRIAASGKMPKLSVPTQSETLLFSGGEEVSESDLALRQLAEGGGATRTQSRPPVMWTWAAILTVGAVIIAVVFWLVTLVPQQFQPDTSRVVPSLVNKDRDAAVVALQKLDLVPLTIEQTSKDIEAGKVISTDPEAKTVLEQGDKVTVYVSTGPETAKVPKVGHMNKDEYTAALKALGLKVGIVTTADSPVEAQGRVLSVSPEEGTSLTSGDSVEITVSSGKVAVPDVTNQPLEAARMQLSGLGLGVNVKVSSAAETGCVPQDGFPILNQSIVGTQPQGSKLDITYCAG</sequence>
<feature type="domain" description="PASTA" evidence="13">
    <location>
        <begin position="372"/>
        <end position="439"/>
    </location>
</feature>
<evidence type="ECO:0000256" key="9">
    <source>
        <dbReference type="ARBA" id="ARBA00048679"/>
    </source>
</evidence>
<keyword evidence="3" id="KW-0808">Transferase</keyword>
<evidence type="ECO:0000256" key="7">
    <source>
        <dbReference type="ARBA" id="ARBA00022840"/>
    </source>
</evidence>
<dbReference type="PANTHER" id="PTHR43289">
    <property type="entry name" value="MITOGEN-ACTIVATED PROTEIN KINASE KINASE KINASE 20-RELATED"/>
    <property type="match status" value="1"/>
</dbReference>
<dbReference type="InterPro" id="IPR017441">
    <property type="entry name" value="Protein_kinase_ATP_BS"/>
</dbReference>
<evidence type="ECO:0000313" key="14">
    <source>
        <dbReference type="EMBL" id="QIK63356.1"/>
    </source>
</evidence>
<evidence type="ECO:0000256" key="5">
    <source>
        <dbReference type="ARBA" id="ARBA00022741"/>
    </source>
</evidence>
<dbReference type="GO" id="GO:0004674">
    <property type="term" value="F:protein serine/threonine kinase activity"/>
    <property type="evidence" value="ECO:0007669"/>
    <property type="project" value="UniProtKB-KW"/>
</dbReference>
<evidence type="ECO:0000256" key="2">
    <source>
        <dbReference type="ARBA" id="ARBA00022527"/>
    </source>
</evidence>
<dbReference type="GO" id="GO:0005524">
    <property type="term" value="F:ATP binding"/>
    <property type="evidence" value="ECO:0007669"/>
    <property type="project" value="UniProtKB-UniRule"/>
</dbReference>
<keyword evidence="5 10" id="KW-0547">Nucleotide-binding</keyword>
<evidence type="ECO:0000256" key="4">
    <source>
        <dbReference type="ARBA" id="ARBA00022737"/>
    </source>
</evidence>
<dbReference type="Gene3D" id="3.30.200.20">
    <property type="entry name" value="Phosphorylase Kinase, domain 1"/>
    <property type="match status" value="1"/>
</dbReference>
<keyword evidence="11" id="KW-1133">Transmembrane helix</keyword>
<gene>
    <name evidence="14" type="primary">pknB</name>
    <name evidence="14" type="ORF">G7068_09205</name>
</gene>
<dbReference type="PROSITE" id="PS00107">
    <property type="entry name" value="PROTEIN_KINASE_ATP"/>
    <property type="match status" value="1"/>
</dbReference>
<dbReference type="FunFam" id="1.10.510.10:FF:000021">
    <property type="entry name" value="Serine/threonine protein kinase"/>
    <property type="match status" value="1"/>
</dbReference>
<keyword evidence="6 14" id="KW-0418">Kinase</keyword>
<dbReference type="Pfam" id="PF00069">
    <property type="entry name" value="Pkinase"/>
    <property type="match status" value="1"/>
</dbReference>
<dbReference type="AlphaFoldDB" id="A0A6G7XFW1"/>
<dbReference type="PROSITE" id="PS00108">
    <property type="entry name" value="PROTEIN_KINASE_ST"/>
    <property type="match status" value="1"/>
</dbReference>
<dbReference type="PANTHER" id="PTHR43289:SF6">
    <property type="entry name" value="SERINE_THREONINE-PROTEIN KINASE NEKL-3"/>
    <property type="match status" value="1"/>
</dbReference>